<keyword evidence="1" id="KW-0482">Metalloprotease</keyword>
<dbReference type="Proteomes" id="UP001199816">
    <property type="component" value="Unassembled WGS sequence"/>
</dbReference>
<reference evidence="1 2" key="1">
    <citation type="submission" date="2021-11" db="EMBL/GenBank/DDBJ databases">
        <title>Genomic of Niabella pedocola.</title>
        <authorList>
            <person name="Wu T."/>
        </authorList>
    </citation>
    <scope>NUCLEOTIDE SEQUENCE [LARGE SCALE GENOMIC DNA]</scope>
    <source>
        <strain evidence="1 2">JCM 31011</strain>
    </source>
</reference>
<organism evidence="1 2">
    <name type="scientific">Niabella pedocola</name>
    <dbReference type="NCBI Taxonomy" id="1752077"/>
    <lineage>
        <taxon>Bacteria</taxon>
        <taxon>Pseudomonadati</taxon>
        <taxon>Bacteroidota</taxon>
        <taxon>Chitinophagia</taxon>
        <taxon>Chitinophagales</taxon>
        <taxon>Chitinophagaceae</taxon>
        <taxon>Niabella</taxon>
    </lineage>
</organism>
<evidence type="ECO:0000313" key="1">
    <source>
        <dbReference type="EMBL" id="MCD2426195.1"/>
    </source>
</evidence>
<dbReference type="InterPro" id="IPR024653">
    <property type="entry name" value="Peptidase_M10/M27/M57"/>
</dbReference>
<evidence type="ECO:0000313" key="2">
    <source>
        <dbReference type="Proteomes" id="UP001199816"/>
    </source>
</evidence>
<keyword evidence="2" id="KW-1185">Reference proteome</keyword>
<name>A0ABS8PYN4_9BACT</name>
<dbReference type="Pfam" id="PF12388">
    <property type="entry name" value="Peptidase_M57"/>
    <property type="match status" value="1"/>
</dbReference>
<sequence>MRRLHAITAIVTTSVMLYTSCKKSNFDQQASDFGLVAKEKQGVVKGVGITPDNYLPAFKKEGAKVDGDIVSFDIPSEGPKQVVALRPYLTPGIENYYQPVNSGYQRNITIGMSASTWTWNNVSAADIQKCSEALDSAIAYYNTYVNRSNIKFVRQPPIIVNPAPNIVVYLDNYNKGWGGLGIFPFDGKPGYAIYLEMNGIGNRTKGWMSTLIAHEMGHNIGVEHTNIFYNNGTGAPAGQVQYTYPGTSVTYRYDLWLLQNVSGAPGFPDWTNMFNPDPSSLWNSSISRDWTQSIDEYGNYSGYGFSGYDREALEYVYPYIPQVSQVTVADDPVYSLTWLPDNVLVSWDIIKMVNGVETSWGSQNPLSCPNIIDLSGDFKTVKIGRGTLQYSPESVRLRARIYKNGEEISNRYEAYPTSVDFTLPARMP</sequence>
<keyword evidence="1" id="KW-0645">Protease</keyword>
<protein>
    <submittedName>
        <fullName evidence="1">M57 family metalloprotease</fullName>
    </submittedName>
</protein>
<accession>A0ABS8PYN4</accession>
<comment type="caution">
    <text evidence="1">The sequence shown here is derived from an EMBL/GenBank/DDBJ whole genome shotgun (WGS) entry which is preliminary data.</text>
</comment>
<dbReference type="Gene3D" id="3.40.390.10">
    <property type="entry name" value="Collagenase (Catalytic Domain)"/>
    <property type="match status" value="1"/>
</dbReference>
<dbReference type="SUPFAM" id="SSF55486">
    <property type="entry name" value="Metalloproteases ('zincins'), catalytic domain"/>
    <property type="match status" value="1"/>
</dbReference>
<gene>
    <name evidence="1" type="ORF">LQ567_25645</name>
</gene>
<dbReference type="GO" id="GO:0008237">
    <property type="term" value="F:metallopeptidase activity"/>
    <property type="evidence" value="ECO:0007669"/>
    <property type="project" value="UniProtKB-KW"/>
</dbReference>
<proteinExistence type="predicted"/>
<dbReference type="RefSeq" id="WP_231008783.1">
    <property type="nucleotide sequence ID" value="NZ_JAJNEC010000008.1"/>
</dbReference>
<dbReference type="InterPro" id="IPR024079">
    <property type="entry name" value="MetalloPept_cat_dom_sf"/>
</dbReference>
<dbReference type="EMBL" id="JAJNEC010000008">
    <property type="protein sequence ID" value="MCD2426195.1"/>
    <property type="molecule type" value="Genomic_DNA"/>
</dbReference>
<keyword evidence="1" id="KW-0378">Hydrolase</keyword>